<organism evidence="1">
    <name type="scientific">Thermorudis peleae</name>
    <dbReference type="NCBI Taxonomy" id="1382356"/>
    <lineage>
        <taxon>Bacteria</taxon>
        <taxon>Pseudomonadati</taxon>
        <taxon>Thermomicrobiota</taxon>
        <taxon>Thermomicrobia</taxon>
        <taxon>Thermomicrobia incertae sedis</taxon>
        <taxon>Thermorudis</taxon>
    </lineage>
</organism>
<gene>
    <name evidence="1" type="ORF">ENP34_15205</name>
</gene>
<protein>
    <submittedName>
        <fullName evidence="1">Uncharacterized protein</fullName>
    </submittedName>
</protein>
<dbReference type="SUPFAM" id="SSF53474">
    <property type="entry name" value="alpha/beta-Hydrolases"/>
    <property type="match status" value="1"/>
</dbReference>
<dbReference type="EMBL" id="DSIY01000355">
    <property type="protein sequence ID" value="HEG92763.1"/>
    <property type="molecule type" value="Genomic_DNA"/>
</dbReference>
<reference evidence="1" key="1">
    <citation type="journal article" date="2020" name="mSystems">
        <title>Genome- and Community-Level Interaction Insights into Carbon Utilization and Element Cycling Functions of Hydrothermarchaeota in Hydrothermal Sediment.</title>
        <authorList>
            <person name="Zhou Z."/>
            <person name="Liu Y."/>
            <person name="Xu W."/>
            <person name="Pan J."/>
            <person name="Luo Z.H."/>
            <person name="Li M."/>
        </authorList>
    </citation>
    <scope>NUCLEOTIDE SEQUENCE [LARGE SCALE GENOMIC DNA]</scope>
    <source>
        <strain evidence="1">SpSt-210</strain>
    </source>
</reference>
<dbReference type="InterPro" id="IPR029058">
    <property type="entry name" value="AB_hydrolase_fold"/>
</dbReference>
<name>A0A831TLI5_9BACT</name>
<sequence length="82" mass="8710">MAHAQRTSIDGAELACTVQGEGEPVVLIHGALAEACLPLRTRSELTEGDRLIGYACRNYTGSERCASTQKMLGHGARAHAET</sequence>
<accession>A0A831TLI5</accession>
<proteinExistence type="predicted"/>
<evidence type="ECO:0000313" key="1">
    <source>
        <dbReference type="EMBL" id="HEG92763.1"/>
    </source>
</evidence>
<comment type="caution">
    <text evidence="1">The sequence shown here is derived from an EMBL/GenBank/DDBJ whole genome shotgun (WGS) entry which is preliminary data.</text>
</comment>
<dbReference type="AlphaFoldDB" id="A0A831TLI5"/>
<dbReference type="Gene3D" id="3.40.50.1820">
    <property type="entry name" value="alpha/beta hydrolase"/>
    <property type="match status" value="1"/>
</dbReference>